<evidence type="ECO:0000313" key="4">
    <source>
        <dbReference type="Proteomes" id="UP001165679"/>
    </source>
</evidence>
<reference evidence="3" key="2">
    <citation type="submission" date="2022-10" db="EMBL/GenBank/DDBJ databases">
        <authorList>
            <person name="Trinh H.N."/>
        </authorList>
    </citation>
    <scope>NUCLEOTIDE SEQUENCE</scope>
    <source>
        <strain evidence="3">RN2-1</strain>
    </source>
</reference>
<name>A0AA42CG91_9PROT</name>
<keyword evidence="4" id="KW-1185">Reference proteome</keyword>
<evidence type="ECO:0000313" key="3">
    <source>
        <dbReference type="EMBL" id="MCW3473777.1"/>
    </source>
</evidence>
<dbReference type="EMBL" id="JAPDNT010000002">
    <property type="protein sequence ID" value="MCW3473777.1"/>
    <property type="molecule type" value="Genomic_DNA"/>
</dbReference>
<proteinExistence type="predicted"/>
<dbReference type="PANTHER" id="PTHR31956">
    <property type="entry name" value="NON-SPECIFIC PHOSPHOLIPASE C4-RELATED"/>
    <property type="match status" value="1"/>
</dbReference>
<dbReference type="Proteomes" id="UP001165679">
    <property type="component" value="Unassembled WGS sequence"/>
</dbReference>
<keyword evidence="2" id="KW-0732">Signal</keyword>
<protein>
    <submittedName>
        <fullName evidence="3">Acid phosphatase</fullName>
    </submittedName>
</protein>
<keyword evidence="1" id="KW-0378">Hydrolase</keyword>
<dbReference type="Gene3D" id="3.40.720.10">
    <property type="entry name" value="Alkaline Phosphatase, subunit A"/>
    <property type="match status" value="2"/>
</dbReference>
<dbReference type="InterPro" id="IPR017850">
    <property type="entry name" value="Alkaline_phosphatase_core_sf"/>
</dbReference>
<dbReference type="GO" id="GO:0042578">
    <property type="term" value="F:phosphoric ester hydrolase activity"/>
    <property type="evidence" value="ECO:0007669"/>
    <property type="project" value="UniProtKB-ARBA"/>
</dbReference>
<evidence type="ECO:0000256" key="1">
    <source>
        <dbReference type="ARBA" id="ARBA00022801"/>
    </source>
</evidence>
<dbReference type="RefSeq" id="WP_264712395.1">
    <property type="nucleotide sequence ID" value="NZ_JAPDNT010000002.1"/>
</dbReference>
<dbReference type="CDD" id="cd16013">
    <property type="entry name" value="AcpA"/>
    <property type="match status" value="1"/>
</dbReference>
<feature type="chain" id="PRO_5041207861" evidence="2">
    <location>
        <begin position="22"/>
        <end position="446"/>
    </location>
</feature>
<dbReference type="InterPro" id="IPR007312">
    <property type="entry name" value="Phosphoesterase"/>
</dbReference>
<gene>
    <name evidence="3" type="ORF">OL599_04235</name>
</gene>
<organism evidence="3 4">
    <name type="scientific">Limobrevibacterium gyesilva</name>
    <dbReference type="NCBI Taxonomy" id="2991712"/>
    <lineage>
        <taxon>Bacteria</taxon>
        <taxon>Pseudomonadati</taxon>
        <taxon>Pseudomonadota</taxon>
        <taxon>Alphaproteobacteria</taxon>
        <taxon>Acetobacterales</taxon>
        <taxon>Acetobacteraceae</taxon>
        <taxon>Limobrevibacterium</taxon>
    </lineage>
</organism>
<comment type="caution">
    <text evidence="3">The sequence shown here is derived from an EMBL/GenBank/DDBJ whole genome shotgun (WGS) entry which is preliminary data.</text>
</comment>
<feature type="signal peptide" evidence="2">
    <location>
        <begin position="1"/>
        <end position="21"/>
    </location>
</feature>
<reference evidence="3" key="1">
    <citation type="submission" date="2022-09" db="EMBL/GenBank/DDBJ databases">
        <title>Rhodovastum sp. nov. RN2-1 isolated from soil in Seongnam, South Korea.</title>
        <authorList>
            <person name="Le N.T."/>
        </authorList>
    </citation>
    <scope>NUCLEOTIDE SEQUENCE</scope>
    <source>
        <strain evidence="3">RN2-1</strain>
    </source>
</reference>
<dbReference type="SUPFAM" id="SSF53649">
    <property type="entry name" value="Alkaline phosphatase-like"/>
    <property type="match status" value="1"/>
</dbReference>
<dbReference type="AlphaFoldDB" id="A0AA42CG91"/>
<dbReference type="PANTHER" id="PTHR31956:SF1">
    <property type="entry name" value="NON-SPECIFIC PHOSPHOLIPASE C1"/>
    <property type="match status" value="1"/>
</dbReference>
<dbReference type="Pfam" id="PF04185">
    <property type="entry name" value="Phosphoesterase"/>
    <property type="match status" value="1"/>
</dbReference>
<accession>A0AA42CG91</accession>
<sequence>MRLFTAIMLAGALALAGRARAQVPEPLAKIGHIVVIFEENRSFDNLFGLFPGANGLLNAGAAARQTDRTGKPYDALPPVRNTNLRPVGVDTRFPERIANGPFLISPYVPENMATGDLVHRWYQEQMQINGGRMDRFAAISDAGGLTMGYFDASRTAHWKLAGEYALGDAMFHSAFGGSFLNHTFLVCSCAYRWPNAPEKIVAKEDAWGNILKDGQVTPDGYAVNTSRSVYLHAPSDTDPALLVPPQTMPHIGDRLDAKGVSWAWYSGGYADAAAGKPSKLFQFHHQPLAYFQNLAPGTEAQKVHLKDGADLLADIEAGRLPQVVFYKPIGELNLHPGYANITDGDNHLADIVARLQKSPQYQDMLIIVTYDENGGQWDHVAPPRRDKWGPGTRVPLIAVGPTVKRGFIDHTSYDFGSILKTITLRFGAEPVAPPDRDAAPMTNLLQ</sequence>
<evidence type="ECO:0000256" key="2">
    <source>
        <dbReference type="SAM" id="SignalP"/>
    </source>
</evidence>